<dbReference type="Proteomes" id="UP001162992">
    <property type="component" value="Chromosome 4"/>
</dbReference>
<gene>
    <name evidence="1" type="ORF">O6H91_04G001600</name>
</gene>
<dbReference type="EMBL" id="CM055095">
    <property type="protein sequence ID" value="KAJ7557606.1"/>
    <property type="molecule type" value="Genomic_DNA"/>
</dbReference>
<comment type="caution">
    <text evidence="1">The sequence shown here is derived from an EMBL/GenBank/DDBJ whole genome shotgun (WGS) entry which is preliminary data.</text>
</comment>
<organism evidence="1 2">
    <name type="scientific">Diphasiastrum complanatum</name>
    <name type="common">Issler's clubmoss</name>
    <name type="synonym">Lycopodium complanatum</name>
    <dbReference type="NCBI Taxonomy" id="34168"/>
    <lineage>
        <taxon>Eukaryota</taxon>
        <taxon>Viridiplantae</taxon>
        <taxon>Streptophyta</taxon>
        <taxon>Embryophyta</taxon>
        <taxon>Tracheophyta</taxon>
        <taxon>Lycopodiopsida</taxon>
        <taxon>Lycopodiales</taxon>
        <taxon>Lycopodiaceae</taxon>
        <taxon>Lycopodioideae</taxon>
        <taxon>Diphasiastrum</taxon>
    </lineage>
</organism>
<evidence type="ECO:0000313" key="2">
    <source>
        <dbReference type="Proteomes" id="UP001162992"/>
    </source>
</evidence>
<keyword evidence="2" id="KW-1185">Reference proteome</keyword>
<evidence type="ECO:0000313" key="1">
    <source>
        <dbReference type="EMBL" id="KAJ7557606.1"/>
    </source>
</evidence>
<name>A0ACC2DTM4_DIPCM</name>
<sequence length="482" mass="53036">MGLISGLVLGIMVGMALVAGLRSMMKRRSKQRIAKAANIKLLGNLIQDDVRKLCDHNYPTWVSFPEFERVKWLNKELEKVWPYIAQAASGVIKESVEPLLEQYRPVGITSLKFNKLFLGNVSPQIEGIRLQSQKKGQVTMDMDFKWGGDPSIILGVQTLGVANLPIQLKNLKFFATVRVIFQLAEDIPCISAVVVALLAKPKPEVKYILKVIGGSLTALPGLADMIKDLVESIVVDTLQWPHRIVVPIGGVPGDLSELELKLQGCLHVTVIRAKSLKNMEFVGKSDPYVILYLRILFKFKTKVKDNNLNPEWRERFELNVEDIETQSLVLQVMDEDIGQDKMLGVVSFPLAKLIPEESKEYNLNLLPSLDTENVKDKKDRGTITIQLLYHVFTKEEQLTAMEAEKRILEERQKAKEAGVIGSALDAVGGAVGGAGKLVGTGVTTIGSGLGKAGKIVGKTVVSPFGVASKRIKSPAHENGVSR</sequence>
<accession>A0ACC2DTM4</accession>
<reference evidence="2" key="1">
    <citation type="journal article" date="2024" name="Proc. Natl. Acad. Sci. U.S.A.">
        <title>Extraordinary preservation of gene collinearity over three hundred million years revealed in homosporous lycophytes.</title>
        <authorList>
            <person name="Li C."/>
            <person name="Wickell D."/>
            <person name="Kuo L.Y."/>
            <person name="Chen X."/>
            <person name="Nie B."/>
            <person name="Liao X."/>
            <person name="Peng D."/>
            <person name="Ji J."/>
            <person name="Jenkins J."/>
            <person name="Williams M."/>
            <person name="Shu S."/>
            <person name="Plott C."/>
            <person name="Barry K."/>
            <person name="Rajasekar S."/>
            <person name="Grimwood J."/>
            <person name="Han X."/>
            <person name="Sun S."/>
            <person name="Hou Z."/>
            <person name="He W."/>
            <person name="Dai G."/>
            <person name="Sun C."/>
            <person name="Schmutz J."/>
            <person name="Leebens-Mack J.H."/>
            <person name="Li F.W."/>
            <person name="Wang L."/>
        </authorList>
    </citation>
    <scope>NUCLEOTIDE SEQUENCE [LARGE SCALE GENOMIC DNA]</scope>
    <source>
        <strain evidence="2">cv. PW_Plant_1</strain>
    </source>
</reference>
<protein>
    <submittedName>
        <fullName evidence="1">Uncharacterized protein</fullName>
    </submittedName>
</protein>
<proteinExistence type="predicted"/>